<dbReference type="Pfam" id="PF19130">
    <property type="entry name" value="DUF5813"/>
    <property type="match status" value="1"/>
</dbReference>
<dbReference type="eggNOG" id="arCOG04764">
    <property type="taxonomic scope" value="Archaea"/>
</dbReference>
<gene>
    <name evidence="1" type="ordered locus">NP_3172A</name>
</gene>
<keyword evidence="2" id="KW-1185">Reference proteome</keyword>
<dbReference type="KEGG" id="nph:NP_3172A"/>
<name>A0A1U7EX48_NATPD</name>
<accession>A0A1U7EX48</accession>
<dbReference type="EMBL" id="CR936257">
    <property type="protein sequence ID" value="CAI49677.2"/>
    <property type="molecule type" value="Genomic_DNA"/>
</dbReference>
<reference evidence="1 2" key="1">
    <citation type="journal article" date="2005" name="Genome Res.">
        <title>Living with two extremes: conclusions from the genome sequence of Natronomonas pharaonis.</title>
        <authorList>
            <person name="Falb M."/>
            <person name="Pfeiffer F."/>
            <person name="Palm P."/>
            <person name="Rodewald K."/>
            <person name="Hickmann V."/>
            <person name="Tittor J."/>
            <person name="Oesterhelt D."/>
        </authorList>
    </citation>
    <scope>NUCLEOTIDE SEQUENCE [LARGE SCALE GENOMIC DNA]</scope>
    <source>
        <strain evidence="2">ATCC 35678 / DSM 2160 / CIP 103997 / JCM 8858 / NBRC 14720 / NCIMB 2260 / Gabara</strain>
    </source>
</reference>
<dbReference type="RefSeq" id="WP_049939576.1">
    <property type="nucleotide sequence ID" value="NC_007426.1"/>
</dbReference>
<dbReference type="STRING" id="348780.NP_3172A"/>
<dbReference type="HOGENOM" id="CLU_128026_0_0_2"/>
<sequence>MSDELPEKAVRAFERHDAFERDGEWFTVTTTTFDGRVTAEETDDWALSYTVEVRAPMLSSATEEVVGPAVEDGWFDTYDRRLEDAPMAVRQDLELDEQRVFEEAGDAVAVFGFEWGNADHVPDMTKAIAEYVEGTYMEGIVPGYEYGQPVSEMLSQARQSAGESGRGPMPL</sequence>
<dbReference type="InterPro" id="IPR043851">
    <property type="entry name" value="DUF5813"/>
</dbReference>
<dbReference type="AlphaFoldDB" id="A0A1U7EX48"/>
<dbReference type="Proteomes" id="UP000002698">
    <property type="component" value="Chromosome"/>
</dbReference>
<proteinExistence type="predicted"/>
<organism evidence="1 2">
    <name type="scientific">Natronomonas pharaonis (strain ATCC 35678 / DSM 2160 / CIP 103997 / JCM 8858 / NBRC 14720 / NCIMB 2260 / Gabara)</name>
    <name type="common">Halobacterium pharaonis</name>
    <dbReference type="NCBI Taxonomy" id="348780"/>
    <lineage>
        <taxon>Archaea</taxon>
        <taxon>Methanobacteriati</taxon>
        <taxon>Methanobacteriota</taxon>
        <taxon>Stenosarchaea group</taxon>
        <taxon>Halobacteria</taxon>
        <taxon>Halobacteriales</taxon>
        <taxon>Natronomonadaceae</taxon>
        <taxon>Natronomonas</taxon>
    </lineage>
</organism>
<dbReference type="OrthoDB" id="213744at2157"/>
<protein>
    <submittedName>
        <fullName evidence="1">Uncharacterized protein</fullName>
    </submittedName>
</protein>
<evidence type="ECO:0000313" key="2">
    <source>
        <dbReference type="Proteomes" id="UP000002698"/>
    </source>
</evidence>
<dbReference type="EnsemblBacteria" id="CAI49677">
    <property type="protein sequence ID" value="CAI49677"/>
    <property type="gene ID" value="NP_3172A"/>
</dbReference>
<evidence type="ECO:0000313" key="1">
    <source>
        <dbReference type="EMBL" id="CAI49677.2"/>
    </source>
</evidence>
<dbReference type="GeneID" id="3701675"/>